<sequence>ELSRIHIDLNTQHFIDEYGRIFHGVNVVYKISSYLPNLTHFDP</sequence>
<feature type="non-terminal residue" evidence="2">
    <location>
        <position position="1"/>
    </location>
</feature>
<dbReference type="Proteomes" id="UP000663870">
    <property type="component" value="Unassembled WGS sequence"/>
</dbReference>
<name>A0A816G895_9BILA</name>
<protein>
    <submittedName>
        <fullName evidence="2">Uncharacterized protein</fullName>
    </submittedName>
</protein>
<dbReference type="Proteomes" id="UP000663854">
    <property type="component" value="Unassembled WGS sequence"/>
</dbReference>
<gene>
    <name evidence="2" type="ORF">JXQ802_LOCUS57700</name>
    <name evidence="1" type="ORF">PYM288_LOCUS41098</name>
</gene>
<comment type="caution">
    <text evidence="2">The sequence shown here is derived from an EMBL/GenBank/DDBJ whole genome shotgun (WGS) entry which is preliminary data.</text>
</comment>
<organism evidence="2 3">
    <name type="scientific">Rotaria sordida</name>
    <dbReference type="NCBI Taxonomy" id="392033"/>
    <lineage>
        <taxon>Eukaryota</taxon>
        <taxon>Metazoa</taxon>
        <taxon>Spiralia</taxon>
        <taxon>Gnathifera</taxon>
        <taxon>Rotifera</taxon>
        <taxon>Eurotatoria</taxon>
        <taxon>Bdelloidea</taxon>
        <taxon>Philodinida</taxon>
        <taxon>Philodinidae</taxon>
        <taxon>Rotaria</taxon>
    </lineage>
</organism>
<keyword evidence="3" id="KW-1185">Reference proteome</keyword>
<dbReference type="AlphaFoldDB" id="A0A816G895"/>
<evidence type="ECO:0000313" key="3">
    <source>
        <dbReference type="Proteomes" id="UP000663870"/>
    </source>
</evidence>
<reference evidence="2" key="1">
    <citation type="submission" date="2021-02" db="EMBL/GenBank/DDBJ databases">
        <authorList>
            <person name="Nowell W R."/>
        </authorList>
    </citation>
    <scope>NUCLEOTIDE SEQUENCE</scope>
</reference>
<dbReference type="EMBL" id="CAJNOL010015448">
    <property type="protein sequence ID" value="CAF1671712.1"/>
    <property type="molecule type" value="Genomic_DNA"/>
</dbReference>
<dbReference type="EMBL" id="CAJNOH010013556">
    <property type="protein sequence ID" value="CAF1547072.1"/>
    <property type="molecule type" value="Genomic_DNA"/>
</dbReference>
<accession>A0A816G895</accession>
<evidence type="ECO:0000313" key="1">
    <source>
        <dbReference type="EMBL" id="CAF1547072.1"/>
    </source>
</evidence>
<evidence type="ECO:0000313" key="2">
    <source>
        <dbReference type="EMBL" id="CAF1671712.1"/>
    </source>
</evidence>
<proteinExistence type="predicted"/>